<proteinExistence type="predicted"/>
<sequence>MKLTDVKFVNLLVSNQTVTYFLIPDNQSTIKDYYIFNPLVHNFLPLIKIYFTYC</sequence>
<dbReference type="Proteomes" id="UP000198480">
    <property type="component" value="Unassembled WGS sequence"/>
</dbReference>
<dbReference type="AlphaFoldDB" id="A0A239CIB0"/>
<organism evidence="1 2">
    <name type="scientific">Belliella buryatensis</name>
    <dbReference type="NCBI Taxonomy" id="1500549"/>
    <lineage>
        <taxon>Bacteria</taxon>
        <taxon>Pseudomonadati</taxon>
        <taxon>Bacteroidota</taxon>
        <taxon>Cytophagia</taxon>
        <taxon>Cytophagales</taxon>
        <taxon>Cyclobacteriaceae</taxon>
        <taxon>Belliella</taxon>
    </lineage>
</organism>
<evidence type="ECO:0000313" key="1">
    <source>
        <dbReference type="EMBL" id="SNS19917.1"/>
    </source>
</evidence>
<gene>
    <name evidence="1" type="ORF">SAMN06295967_10565</name>
</gene>
<dbReference type="EMBL" id="FZOK01000005">
    <property type="protein sequence ID" value="SNS19917.1"/>
    <property type="molecule type" value="Genomic_DNA"/>
</dbReference>
<accession>A0A239CIB0</accession>
<evidence type="ECO:0000313" key="2">
    <source>
        <dbReference type="Proteomes" id="UP000198480"/>
    </source>
</evidence>
<name>A0A239CIB0_9BACT</name>
<keyword evidence="2" id="KW-1185">Reference proteome</keyword>
<protein>
    <submittedName>
        <fullName evidence="1">Uncharacterized protein</fullName>
    </submittedName>
</protein>
<reference evidence="2" key="1">
    <citation type="submission" date="2017-06" db="EMBL/GenBank/DDBJ databases">
        <authorList>
            <person name="Varghese N."/>
            <person name="Submissions S."/>
        </authorList>
    </citation>
    <scope>NUCLEOTIDE SEQUENCE [LARGE SCALE GENOMIC DNA]</scope>
    <source>
        <strain evidence="2">5C</strain>
    </source>
</reference>